<dbReference type="Proteomes" id="UP000054776">
    <property type="component" value="Unassembled WGS sequence"/>
</dbReference>
<comment type="caution">
    <text evidence="12">The sequence shown here is derived from an EMBL/GenBank/DDBJ whole genome shotgun (WGS) entry which is preliminary data.</text>
</comment>
<keyword evidence="6 12" id="KW-0418">Kinase</keyword>
<dbReference type="InterPro" id="IPR055148">
    <property type="entry name" value="ZW10_C_2"/>
</dbReference>
<dbReference type="SUPFAM" id="SSF56112">
    <property type="entry name" value="Protein kinase-like (PK-like)"/>
    <property type="match status" value="1"/>
</dbReference>
<dbReference type="GO" id="GO:0005634">
    <property type="term" value="C:nucleus"/>
    <property type="evidence" value="ECO:0007669"/>
    <property type="project" value="TreeGrafter"/>
</dbReference>
<keyword evidence="5 10" id="KW-0547">Nucleotide-binding</keyword>
<dbReference type="PROSITE" id="PS50011">
    <property type="entry name" value="PROTEIN_KINASE_DOM"/>
    <property type="match status" value="1"/>
</dbReference>
<dbReference type="GO" id="GO:0010468">
    <property type="term" value="P:regulation of gene expression"/>
    <property type="evidence" value="ECO:0007669"/>
    <property type="project" value="TreeGrafter"/>
</dbReference>
<evidence type="ECO:0000313" key="13">
    <source>
        <dbReference type="Proteomes" id="UP000054776"/>
    </source>
</evidence>
<evidence type="ECO:0000256" key="4">
    <source>
        <dbReference type="ARBA" id="ARBA00022679"/>
    </source>
</evidence>
<dbReference type="PROSITE" id="PS00107">
    <property type="entry name" value="PROTEIN_KINASE_ATP"/>
    <property type="match status" value="1"/>
</dbReference>
<dbReference type="FunFam" id="1.10.510.10:FF:000611">
    <property type="entry name" value="CMGC family protein kinase"/>
    <property type="match status" value="1"/>
</dbReference>
<keyword evidence="3" id="KW-0723">Serine/threonine-protein kinase</keyword>
<evidence type="ECO:0000256" key="2">
    <source>
        <dbReference type="ARBA" id="ARBA00012425"/>
    </source>
</evidence>
<feature type="non-terminal residue" evidence="12">
    <location>
        <position position="1"/>
    </location>
</feature>
<dbReference type="InterPro" id="IPR017441">
    <property type="entry name" value="Protein_kinase_ATP_BS"/>
</dbReference>
<dbReference type="Pfam" id="PF00069">
    <property type="entry name" value="Pkinase"/>
    <property type="match status" value="1"/>
</dbReference>
<dbReference type="GO" id="GO:0010389">
    <property type="term" value="P:regulation of G2/M transition of mitotic cell cycle"/>
    <property type="evidence" value="ECO:0007669"/>
    <property type="project" value="TreeGrafter"/>
</dbReference>
<dbReference type="InParanoid" id="A0A0V1B9X8"/>
<dbReference type="GO" id="GO:0007165">
    <property type="term" value="P:signal transduction"/>
    <property type="evidence" value="ECO:0007669"/>
    <property type="project" value="TreeGrafter"/>
</dbReference>
<organism evidence="12 13">
    <name type="scientific">Trichinella spiralis</name>
    <name type="common">Trichina worm</name>
    <dbReference type="NCBI Taxonomy" id="6334"/>
    <lineage>
        <taxon>Eukaryota</taxon>
        <taxon>Metazoa</taxon>
        <taxon>Ecdysozoa</taxon>
        <taxon>Nematoda</taxon>
        <taxon>Enoplea</taxon>
        <taxon>Dorylaimia</taxon>
        <taxon>Trichinellida</taxon>
        <taxon>Trichinellidae</taxon>
        <taxon>Trichinella</taxon>
    </lineage>
</organism>
<gene>
    <name evidence="12" type="primary">CDK2</name>
    <name evidence="12" type="ORF">T01_9486</name>
</gene>
<dbReference type="SMART" id="SM00220">
    <property type="entry name" value="S_TKc"/>
    <property type="match status" value="1"/>
</dbReference>
<accession>A0A0V1B9X8</accession>
<evidence type="ECO:0000313" key="12">
    <source>
        <dbReference type="EMBL" id="KRY33776.1"/>
    </source>
</evidence>
<dbReference type="EC" id="2.7.11.22" evidence="2"/>
<dbReference type="PANTHER" id="PTHR24056">
    <property type="entry name" value="CELL DIVISION PROTEIN KINASE"/>
    <property type="match status" value="1"/>
</dbReference>
<proteinExistence type="inferred from homology"/>
<dbReference type="Pfam" id="PF22766">
    <property type="entry name" value="ZW10_C2"/>
    <property type="match status" value="1"/>
</dbReference>
<comment type="similarity">
    <text evidence="1">Belongs to the protein kinase superfamily. CMGC Ser/Thr protein kinase family. CDC2/CDKX subfamily.</text>
</comment>
<dbReference type="InterPro" id="IPR011009">
    <property type="entry name" value="Kinase-like_dom_sf"/>
</dbReference>
<comment type="catalytic activity">
    <reaction evidence="8">
        <text>L-threonyl-[protein] + ATP = O-phospho-L-threonyl-[protein] + ADP + H(+)</text>
        <dbReference type="Rhea" id="RHEA:46608"/>
        <dbReference type="Rhea" id="RHEA-COMP:11060"/>
        <dbReference type="Rhea" id="RHEA-COMP:11605"/>
        <dbReference type="ChEBI" id="CHEBI:15378"/>
        <dbReference type="ChEBI" id="CHEBI:30013"/>
        <dbReference type="ChEBI" id="CHEBI:30616"/>
        <dbReference type="ChEBI" id="CHEBI:61977"/>
        <dbReference type="ChEBI" id="CHEBI:456216"/>
        <dbReference type="EC" id="2.7.11.22"/>
    </reaction>
</comment>
<dbReference type="AlphaFoldDB" id="A0A0V1B9X8"/>
<comment type="catalytic activity">
    <reaction evidence="9">
        <text>L-seryl-[protein] + ATP = O-phospho-L-seryl-[protein] + ADP + H(+)</text>
        <dbReference type="Rhea" id="RHEA:17989"/>
        <dbReference type="Rhea" id="RHEA-COMP:9863"/>
        <dbReference type="Rhea" id="RHEA-COMP:11604"/>
        <dbReference type="ChEBI" id="CHEBI:15378"/>
        <dbReference type="ChEBI" id="CHEBI:29999"/>
        <dbReference type="ChEBI" id="CHEBI:30616"/>
        <dbReference type="ChEBI" id="CHEBI:83421"/>
        <dbReference type="ChEBI" id="CHEBI:456216"/>
        <dbReference type="EC" id="2.7.11.22"/>
    </reaction>
</comment>
<dbReference type="GO" id="GO:0004693">
    <property type="term" value="F:cyclin-dependent protein serine/threonine kinase activity"/>
    <property type="evidence" value="ECO:0007669"/>
    <property type="project" value="UniProtKB-EC"/>
</dbReference>
<evidence type="ECO:0000259" key="11">
    <source>
        <dbReference type="PROSITE" id="PS50011"/>
    </source>
</evidence>
<evidence type="ECO:0000256" key="8">
    <source>
        <dbReference type="ARBA" id="ARBA00047811"/>
    </source>
</evidence>
<keyword evidence="7 10" id="KW-0067">ATP-binding</keyword>
<dbReference type="GO" id="GO:0030332">
    <property type="term" value="F:cyclin binding"/>
    <property type="evidence" value="ECO:0007669"/>
    <property type="project" value="TreeGrafter"/>
</dbReference>
<dbReference type="InterPro" id="IPR008271">
    <property type="entry name" value="Ser/Thr_kinase_AS"/>
</dbReference>
<dbReference type="GO" id="GO:0000082">
    <property type="term" value="P:G1/S transition of mitotic cell cycle"/>
    <property type="evidence" value="ECO:0007669"/>
    <property type="project" value="TreeGrafter"/>
</dbReference>
<dbReference type="CDD" id="cd07829">
    <property type="entry name" value="STKc_CDK_like"/>
    <property type="match status" value="1"/>
</dbReference>
<keyword evidence="4" id="KW-0808">Transferase</keyword>
<dbReference type="STRING" id="6334.A0A0V1B9X8"/>
<dbReference type="Gene3D" id="1.10.357.150">
    <property type="match status" value="1"/>
</dbReference>
<name>A0A0V1B9X8_TRISP</name>
<reference evidence="12 13" key="1">
    <citation type="submission" date="2015-01" db="EMBL/GenBank/DDBJ databases">
        <title>Evolution of Trichinella species and genotypes.</title>
        <authorList>
            <person name="Korhonen P.K."/>
            <person name="Edoardo P."/>
            <person name="Giuseppe L.R."/>
            <person name="Gasser R.B."/>
        </authorList>
    </citation>
    <scope>NUCLEOTIDE SEQUENCE [LARGE SCALE GENOMIC DNA]</scope>
    <source>
        <strain evidence="12">ISS3</strain>
    </source>
</reference>
<dbReference type="EMBL" id="JYDH01000077">
    <property type="protein sequence ID" value="KRY33776.1"/>
    <property type="molecule type" value="Genomic_DNA"/>
</dbReference>
<protein>
    <recommendedName>
        <fullName evidence="2">cyclin-dependent kinase</fullName>
        <ecNumber evidence="2">2.7.11.22</ecNumber>
    </recommendedName>
</protein>
<dbReference type="InterPro" id="IPR046362">
    <property type="entry name" value="Zw10/DSL1_C_sf"/>
</dbReference>
<evidence type="ECO:0000256" key="7">
    <source>
        <dbReference type="ARBA" id="ARBA00022840"/>
    </source>
</evidence>
<dbReference type="PANTHER" id="PTHR24056:SF254">
    <property type="entry name" value="CYCLIN-DEPENDENT KINASE 2"/>
    <property type="match status" value="1"/>
</dbReference>
<feature type="domain" description="Protein kinase" evidence="11">
    <location>
        <begin position="23"/>
        <end position="305"/>
    </location>
</feature>
<dbReference type="FunFam" id="3.30.200.20:FF:000124">
    <property type="entry name" value="Cyclin-dependent kinase 4"/>
    <property type="match status" value="1"/>
</dbReference>
<dbReference type="GO" id="GO:0005524">
    <property type="term" value="F:ATP binding"/>
    <property type="evidence" value="ECO:0007669"/>
    <property type="project" value="UniProtKB-UniRule"/>
</dbReference>
<dbReference type="PROSITE" id="PS00108">
    <property type="entry name" value="PROTEIN_KINASE_ST"/>
    <property type="match status" value="1"/>
</dbReference>
<evidence type="ECO:0000256" key="6">
    <source>
        <dbReference type="ARBA" id="ARBA00022777"/>
    </source>
</evidence>
<evidence type="ECO:0000256" key="5">
    <source>
        <dbReference type="ARBA" id="ARBA00022741"/>
    </source>
</evidence>
<dbReference type="Gene3D" id="3.30.200.20">
    <property type="entry name" value="Phosphorylase Kinase, domain 1"/>
    <property type="match status" value="1"/>
</dbReference>
<feature type="binding site" evidence="10">
    <location>
        <position position="52"/>
    </location>
    <ligand>
        <name>ATP</name>
        <dbReference type="ChEBI" id="CHEBI:30616"/>
    </ligand>
</feature>
<dbReference type="InterPro" id="IPR000719">
    <property type="entry name" value="Prot_kinase_dom"/>
</dbReference>
<evidence type="ECO:0000256" key="10">
    <source>
        <dbReference type="PROSITE-ProRule" id="PRU10141"/>
    </source>
</evidence>
<evidence type="ECO:0000256" key="9">
    <source>
        <dbReference type="ARBA" id="ARBA00048367"/>
    </source>
</evidence>
<dbReference type="GO" id="GO:0000307">
    <property type="term" value="C:cyclin-dependent protein kinase holoenzyme complex"/>
    <property type="evidence" value="ECO:0007669"/>
    <property type="project" value="TreeGrafter"/>
</dbReference>
<dbReference type="Gene3D" id="1.10.510.10">
    <property type="entry name" value="Transferase(Phosphotransferase) domain 1"/>
    <property type="match status" value="1"/>
</dbReference>
<dbReference type="OrthoDB" id="5919213at2759"/>
<keyword evidence="13" id="KW-1185">Reference proteome</keyword>
<dbReference type="InterPro" id="IPR050108">
    <property type="entry name" value="CDK"/>
</dbReference>
<evidence type="ECO:0000256" key="1">
    <source>
        <dbReference type="ARBA" id="ARBA00006485"/>
    </source>
</evidence>
<sequence length="1017" mass="118241">LMMNSSSDDDSSDSDFADQPDCYKRLCHIGEGTYGVVYKGINVKSKRVVAMKKIKFEDTTEGIPPSCLREMSILKMLKHKNIIKLLNLCVERDRIYLILEYMQCDLKQVMNDYYPRLPSKITKSLMWQLLQALSYCHLKRIMHRDLKPQNLLVNEFGILKVADFGLARSFSLPCRTYSHDVVTLWYRPPELLLGCEFYGASIDLWSAGCIFAEMICNEPLFCGDSEIGQLFKIFQILGTPNAVVWPEFPNLPDSSSEFPFWTSVKDLKSVVRGISNSEKELLQKMLIYNPDERISANAAMKHVGFVVVIVNTATNKTGLKIFEIFHLFDIFCGRIMMDSRMNISLTVQMLKHRLENRLREALTEKYNCGKDVASASWKQQVDEAAVCGVKVVGSEEEKELKFYNDLFKRFHCLYNDYDTICNYCDDSSDGFVWDYCLRSIMNDIGRMGEILMERADLISLAMNGNVSLKWNTETPKMSCLRILEEKWSLLFWLTSNSDIVELRFGVSRHKLRKTIFSINIAELFNSMLICLSKRLDEKFFNAIICQNLSSNFSTYFLKFVNEYYQPAIINKSKNILQNFFDNFIETWTARCEKFVSIKLNLNDKFYAKLLKCDVRCLLRVVVMELLNPVLSMLQVSMSEIHHDDYLRNLLRNDLPKACLEMYEIFEKNMTRIYLKHMKDVSFYVAYSILTCKSEFHQYVLIENDFENVLNVKSNASSRDQYMKHYNNLNDKMPLYTMKHIYVSNGIYMLMLLIRDIVVNTPAVNVGRDEMAICTAEIVEKIISFYKCLKYFSADGRENFFNHDPTVSYVDTLYATHCLLVNSMQLLSEGCNVKFPFLELLHDLRREATLQFQAYINSCSTIVNKYLKSLEEFDGLLNNGRIKGYHTSLDLLYAEYERWKIKWQHKLPKKIWQAAIGQLISISMEFFCNTILKIGILNSVMRKNLKSLISPFISKCRKLFEIDTSEEIETVCKDWQRFNEIFFIIHSSVSQVELRWANGSGPLAVHLTAEELFARGEN</sequence>
<evidence type="ECO:0000256" key="3">
    <source>
        <dbReference type="ARBA" id="ARBA00022527"/>
    </source>
</evidence>
<dbReference type="GO" id="GO:0005737">
    <property type="term" value="C:cytoplasm"/>
    <property type="evidence" value="ECO:0007669"/>
    <property type="project" value="TreeGrafter"/>
</dbReference>